<reference evidence="3" key="2">
    <citation type="submission" date="2015-02" db="UniProtKB">
        <authorList>
            <consortium name="EnsemblMetazoa"/>
        </authorList>
    </citation>
    <scope>IDENTIFICATION</scope>
</reference>
<dbReference type="InterPro" id="IPR005366">
    <property type="entry name" value="EMC8/9"/>
</dbReference>
<dbReference type="PANTHER" id="PTHR12941">
    <property type="entry name" value="ER MEMBRANE PROTEIN COMPLEX"/>
    <property type="match status" value="1"/>
</dbReference>
<dbReference type="Pfam" id="PF03665">
    <property type="entry name" value="UPF0172"/>
    <property type="match status" value="1"/>
</dbReference>
<name>T1J291_STRMM</name>
<dbReference type="PROSITE" id="PS50249">
    <property type="entry name" value="MPN"/>
    <property type="match status" value="1"/>
</dbReference>
<proteinExistence type="inferred from homology"/>
<feature type="domain" description="MPN" evidence="2">
    <location>
        <begin position="4"/>
        <end position="141"/>
    </location>
</feature>
<keyword evidence="4" id="KW-1185">Reference proteome</keyword>
<dbReference type="STRING" id="126957.T1J291"/>
<dbReference type="eggNOG" id="KOG3289">
    <property type="taxonomic scope" value="Eukaryota"/>
</dbReference>
<dbReference type="HOGENOM" id="CLU_087337_0_1_1"/>
<dbReference type="EnsemblMetazoa" id="SMAR007671-RA">
    <property type="protein sequence ID" value="SMAR007671-PA"/>
    <property type="gene ID" value="SMAR007671"/>
</dbReference>
<evidence type="ECO:0000256" key="1">
    <source>
        <dbReference type="ARBA" id="ARBA00007461"/>
    </source>
</evidence>
<dbReference type="EMBL" id="JH431796">
    <property type="status" value="NOT_ANNOTATED_CDS"/>
    <property type="molecule type" value="Genomic_DNA"/>
</dbReference>
<evidence type="ECO:0000313" key="3">
    <source>
        <dbReference type="EnsemblMetazoa" id="SMAR007671-PA"/>
    </source>
</evidence>
<reference evidence="4" key="1">
    <citation type="submission" date="2011-05" db="EMBL/GenBank/DDBJ databases">
        <authorList>
            <person name="Richards S.R."/>
            <person name="Qu J."/>
            <person name="Jiang H."/>
            <person name="Jhangiani S.N."/>
            <person name="Agravi P."/>
            <person name="Goodspeed R."/>
            <person name="Gross S."/>
            <person name="Mandapat C."/>
            <person name="Jackson L."/>
            <person name="Mathew T."/>
            <person name="Pu L."/>
            <person name="Thornton R."/>
            <person name="Saada N."/>
            <person name="Wilczek-Boney K.B."/>
            <person name="Lee S."/>
            <person name="Kovar C."/>
            <person name="Wu Y."/>
            <person name="Scherer S.E."/>
            <person name="Worley K.C."/>
            <person name="Muzny D.M."/>
            <person name="Gibbs R."/>
        </authorList>
    </citation>
    <scope>NUCLEOTIDE SEQUENCE</scope>
    <source>
        <strain evidence="4">Brora</strain>
    </source>
</reference>
<accession>T1J291</accession>
<dbReference type="CDD" id="cd08060">
    <property type="entry name" value="MPN_UPF0172"/>
    <property type="match status" value="1"/>
</dbReference>
<dbReference type="AlphaFoldDB" id="T1J291"/>
<dbReference type="PANTHER" id="PTHR12941:SF10">
    <property type="entry name" value="ER MEMBRANE PROTEIN COMPLEX SUBUNIT 8_9 HOMOLOG"/>
    <property type="match status" value="1"/>
</dbReference>
<evidence type="ECO:0000259" key="2">
    <source>
        <dbReference type="PROSITE" id="PS50249"/>
    </source>
</evidence>
<dbReference type="PhylomeDB" id="T1J291"/>
<dbReference type="InterPro" id="IPR037518">
    <property type="entry name" value="MPN"/>
</dbReference>
<dbReference type="GO" id="GO:0072546">
    <property type="term" value="C:EMC complex"/>
    <property type="evidence" value="ECO:0007669"/>
    <property type="project" value="InterPro"/>
</dbReference>
<comment type="similarity">
    <text evidence="1">Belongs to the EMC8/EMC9 family.</text>
</comment>
<evidence type="ECO:0000313" key="4">
    <source>
        <dbReference type="Proteomes" id="UP000014500"/>
    </source>
</evidence>
<protein>
    <recommendedName>
        <fullName evidence="2">MPN domain-containing protein</fullName>
    </recommendedName>
</protein>
<sequence>MADIIVSMQAYCKVFLHAVKYPECAVNGLLLVEKPKNKETKSLYIVDAIPLFHICLGLAPMLEIALMQVDNFCKNKGLVIAGYYQANEHYRDTNPDFIAYRIIDKILENFNDSCLMMIDSQKLSIECSNSAIHLYQNLDGKWKLNKQSVQLEHNGKTLAAAASLLHAKYSRQLVDFDCHFDDVSLNWQNTNINDIVTRLL</sequence>
<organism evidence="3 4">
    <name type="scientific">Strigamia maritima</name>
    <name type="common">European centipede</name>
    <name type="synonym">Geophilus maritimus</name>
    <dbReference type="NCBI Taxonomy" id="126957"/>
    <lineage>
        <taxon>Eukaryota</taxon>
        <taxon>Metazoa</taxon>
        <taxon>Ecdysozoa</taxon>
        <taxon>Arthropoda</taxon>
        <taxon>Myriapoda</taxon>
        <taxon>Chilopoda</taxon>
        <taxon>Pleurostigmophora</taxon>
        <taxon>Geophilomorpha</taxon>
        <taxon>Linotaeniidae</taxon>
        <taxon>Strigamia</taxon>
    </lineage>
</organism>
<dbReference type="OMA" id="PHCAING"/>
<dbReference type="Proteomes" id="UP000014500">
    <property type="component" value="Unassembled WGS sequence"/>
</dbReference>